<dbReference type="EMBL" id="JABFUD020000004">
    <property type="protein sequence ID" value="KAI5081506.1"/>
    <property type="molecule type" value="Genomic_DNA"/>
</dbReference>
<proteinExistence type="predicted"/>
<dbReference type="PANTHER" id="PTHR47926">
    <property type="entry name" value="PENTATRICOPEPTIDE REPEAT-CONTAINING PROTEIN"/>
    <property type="match status" value="1"/>
</dbReference>
<gene>
    <name evidence="3" type="ORF">GOP47_0004689</name>
</gene>
<dbReference type="OrthoDB" id="185373at2759"/>
<dbReference type="InterPro" id="IPR011990">
    <property type="entry name" value="TPR-like_helical_dom_sf"/>
</dbReference>
<feature type="repeat" description="PPR" evidence="2">
    <location>
        <begin position="176"/>
        <end position="210"/>
    </location>
</feature>
<name>A0A9D4ZPX1_ADICA</name>
<dbReference type="GO" id="GO:0003723">
    <property type="term" value="F:RNA binding"/>
    <property type="evidence" value="ECO:0007669"/>
    <property type="project" value="InterPro"/>
</dbReference>
<dbReference type="Gene3D" id="1.25.40.10">
    <property type="entry name" value="Tetratricopeptide repeat domain"/>
    <property type="match status" value="3"/>
</dbReference>
<dbReference type="InterPro" id="IPR002885">
    <property type="entry name" value="PPR_rpt"/>
</dbReference>
<dbReference type="PROSITE" id="PS51375">
    <property type="entry name" value="PPR"/>
    <property type="match status" value="5"/>
</dbReference>
<sequence>MQLSNVQPDKHVFVALLKACSNGLAPNQGSLIHSCLLESGLESDLFICSILIDMYSNCGSLNDAYQVFDCLQSKDVVAWNVIILGYAEHGNGEKSVMLFKQMKQEGVELNNASFLGILRACCATKSLHEGMRVHATILQSGLSFDQSLHNALIDMYAKAGSLKLALQVFEEQSCQDVVPWNTVITVHCQIGRTQDALALFVRMKREGIKPNIMTWNSVIAGHAQCGLTREALQLFDAMQKEGLMPDIITWNTLLGGLSHYGESEEALKLFYQMLKTDLKPSVATFLGTLKASSKTASLFDGHSFHSFIVENKLESDLMITAALVDMYANCRCLEQAFSVFKRVQAHNVFTWTAMIAGLVHNNKYKGALDFFTIMQREGCKPNAVTFVGILSACCGAGLVDEGYSYFALMQQHYGILPTLEHYNCLVELFGAMGYLLEAKHMLLSIPFEHNIIGWTSLLSNCRQHKDMPIARKCLERALAIDAKHAALYVIMAEIYRDAGMMEDAKQMVSMKRLVDLQHKPTVHP</sequence>
<dbReference type="PANTHER" id="PTHR47926:SF382">
    <property type="entry name" value="PENTACOTRIPEPTIDE-REPEAT REGION OF PRORP DOMAIN-CONTAINING PROTEIN"/>
    <property type="match status" value="1"/>
</dbReference>
<comment type="caution">
    <text evidence="3">The sequence shown here is derived from an EMBL/GenBank/DDBJ whole genome shotgun (WGS) entry which is preliminary data.</text>
</comment>
<dbReference type="FunFam" id="1.25.40.10:FF:000158">
    <property type="entry name" value="pentatricopeptide repeat-containing protein At2g33680"/>
    <property type="match status" value="1"/>
</dbReference>
<evidence type="ECO:0000313" key="3">
    <source>
        <dbReference type="EMBL" id="KAI5081506.1"/>
    </source>
</evidence>
<dbReference type="NCBIfam" id="TIGR00756">
    <property type="entry name" value="PPR"/>
    <property type="match status" value="7"/>
</dbReference>
<keyword evidence="4" id="KW-1185">Reference proteome</keyword>
<dbReference type="Pfam" id="PF01535">
    <property type="entry name" value="PPR"/>
    <property type="match status" value="2"/>
</dbReference>
<accession>A0A9D4ZPX1</accession>
<organism evidence="3 4">
    <name type="scientific">Adiantum capillus-veneris</name>
    <name type="common">Maidenhair fern</name>
    <dbReference type="NCBI Taxonomy" id="13818"/>
    <lineage>
        <taxon>Eukaryota</taxon>
        <taxon>Viridiplantae</taxon>
        <taxon>Streptophyta</taxon>
        <taxon>Embryophyta</taxon>
        <taxon>Tracheophyta</taxon>
        <taxon>Polypodiopsida</taxon>
        <taxon>Polypodiidae</taxon>
        <taxon>Polypodiales</taxon>
        <taxon>Pteridineae</taxon>
        <taxon>Pteridaceae</taxon>
        <taxon>Vittarioideae</taxon>
        <taxon>Adiantum</taxon>
    </lineage>
</organism>
<dbReference type="GO" id="GO:0009451">
    <property type="term" value="P:RNA modification"/>
    <property type="evidence" value="ECO:0007669"/>
    <property type="project" value="InterPro"/>
</dbReference>
<feature type="repeat" description="PPR" evidence="2">
    <location>
        <begin position="246"/>
        <end position="280"/>
    </location>
</feature>
<feature type="repeat" description="PPR" evidence="2">
    <location>
        <begin position="211"/>
        <end position="245"/>
    </location>
</feature>
<protein>
    <recommendedName>
        <fullName evidence="5">Pentatricopeptide repeat-containing protein</fullName>
    </recommendedName>
</protein>
<keyword evidence="1" id="KW-0677">Repeat</keyword>
<dbReference type="AlphaFoldDB" id="A0A9D4ZPX1"/>
<dbReference type="Proteomes" id="UP000886520">
    <property type="component" value="Chromosome 4"/>
</dbReference>
<reference evidence="3" key="1">
    <citation type="submission" date="2021-01" db="EMBL/GenBank/DDBJ databases">
        <title>Adiantum capillus-veneris genome.</title>
        <authorList>
            <person name="Fang Y."/>
            <person name="Liao Q."/>
        </authorList>
    </citation>
    <scope>NUCLEOTIDE SEQUENCE</scope>
    <source>
        <strain evidence="3">H3</strain>
        <tissue evidence="3">Leaf</tissue>
    </source>
</reference>
<dbReference type="GO" id="GO:0048731">
    <property type="term" value="P:system development"/>
    <property type="evidence" value="ECO:0007669"/>
    <property type="project" value="UniProtKB-ARBA"/>
</dbReference>
<dbReference type="InterPro" id="IPR046960">
    <property type="entry name" value="PPR_At4g14850-like_plant"/>
</dbReference>
<feature type="repeat" description="PPR" evidence="2">
    <location>
        <begin position="75"/>
        <end position="109"/>
    </location>
</feature>
<evidence type="ECO:0000256" key="1">
    <source>
        <dbReference type="ARBA" id="ARBA00022737"/>
    </source>
</evidence>
<feature type="repeat" description="PPR" evidence="2">
    <location>
        <begin position="347"/>
        <end position="381"/>
    </location>
</feature>
<dbReference type="FunFam" id="1.25.40.10:FF:000031">
    <property type="entry name" value="Pentatricopeptide repeat-containing protein mitochondrial"/>
    <property type="match status" value="1"/>
</dbReference>
<dbReference type="SUPFAM" id="SSF48452">
    <property type="entry name" value="TPR-like"/>
    <property type="match status" value="2"/>
</dbReference>
<evidence type="ECO:0000256" key="2">
    <source>
        <dbReference type="PROSITE-ProRule" id="PRU00708"/>
    </source>
</evidence>
<evidence type="ECO:0000313" key="4">
    <source>
        <dbReference type="Proteomes" id="UP000886520"/>
    </source>
</evidence>
<evidence type="ECO:0008006" key="5">
    <source>
        <dbReference type="Google" id="ProtNLM"/>
    </source>
</evidence>
<dbReference type="Pfam" id="PF13041">
    <property type="entry name" value="PPR_2"/>
    <property type="match status" value="3"/>
</dbReference>